<evidence type="ECO:0000313" key="2">
    <source>
        <dbReference type="EMBL" id="MQM03670.1"/>
    </source>
</evidence>
<dbReference type="EMBL" id="NMUH01003079">
    <property type="protein sequence ID" value="MQM03670.1"/>
    <property type="molecule type" value="Genomic_DNA"/>
</dbReference>
<evidence type="ECO:0000313" key="3">
    <source>
        <dbReference type="Proteomes" id="UP000652761"/>
    </source>
</evidence>
<reference evidence="2" key="1">
    <citation type="submission" date="2017-07" db="EMBL/GenBank/DDBJ databases">
        <title>Taro Niue Genome Assembly and Annotation.</title>
        <authorList>
            <person name="Atibalentja N."/>
            <person name="Keating K."/>
            <person name="Fields C.J."/>
        </authorList>
    </citation>
    <scope>NUCLEOTIDE SEQUENCE</scope>
    <source>
        <strain evidence="2">Niue_2</strain>
        <tissue evidence="2">Leaf</tissue>
    </source>
</reference>
<sequence>MEPWRLEDSRSLFKDPKVLRTGLEKVSILACAKNSRQRKCTINNAAFILAPLPGRPQEMVCGVDTAQLCVDTSALSQNKVISKYPMVSTQSGCVSTLILDSRRSFCDDWDRVSTHRLPLGRTLTRGGHPTSFGWCRRWRGSTWLLCRVMAAFASSFSGRRFNRSRPGSCPSPGASTRGVLGRHHPGKRWKQEMEIEMAEMMRGGWRQRWQEEGNKEEFSAVCKGKWWLWVDLGKKRAFG</sequence>
<feature type="region of interest" description="Disordered" evidence="1">
    <location>
        <begin position="163"/>
        <end position="185"/>
    </location>
</feature>
<accession>A0A843WLQ1</accession>
<dbReference type="Proteomes" id="UP000652761">
    <property type="component" value="Unassembled WGS sequence"/>
</dbReference>
<dbReference type="AlphaFoldDB" id="A0A843WLQ1"/>
<protein>
    <submittedName>
        <fullName evidence="2">Uncharacterized protein</fullName>
    </submittedName>
</protein>
<proteinExistence type="predicted"/>
<evidence type="ECO:0000256" key="1">
    <source>
        <dbReference type="SAM" id="MobiDB-lite"/>
    </source>
</evidence>
<organism evidence="2 3">
    <name type="scientific">Colocasia esculenta</name>
    <name type="common">Wild taro</name>
    <name type="synonym">Arum esculentum</name>
    <dbReference type="NCBI Taxonomy" id="4460"/>
    <lineage>
        <taxon>Eukaryota</taxon>
        <taxon>Viridiplantae</taxon>
        <taxon>Streptophyta</taxon>
        <taxon>Embryophyta</taxon>
        <taxon>Tracheophyta</taxon>
        <taxon>Spermatophyta</taxon>
        <taxon>Magnoliopsida</taxon>
        <taxon>Liliopsida</taxon>
        <taxon>Araceae</taxon>
        <taxon>Aroideae</taxon>
        <taxon>Colocasieae</taxon>
        <taxon>Colocasia</taxon>
    </lineage>
</organism>
<keyword evidence="3" id="KW-1185">Reference proteome</keyword>
<feature type="non-terminal residue" evidence="2">
    <location>
        <position position="1"/>
    </location>
</feature>
<comment type="caution">
    <text evidence="2">The sequence shown here is derived from an EMBL/GenBank/DDBJ whole genome shotgun (WGS) entry which is preliminary data.</text>
</comment>
<gene>
    <name evidence="2" type="ORF">Taro_036458</name>
</gene>
<name>A0A843WLQ1_COLES</name>